<dbReference type="PROSITE" id="PS50075">
    <property type="entry name" value="CARRIER"/>
    <property type="match status" value="1"/>
</dbReference>
<evidence type="ECO:0000313" key="10">
    <source>
        <dbReference type="Proteomes" id="UP001611383"/>
    </source>
</evidence>
<dbReference type="PROSITE" id="PS52004">
    <property type="entry name" value="KS3_2"/>
    <property type="match status" value="1"/>
</dbReference>
<dbReference type="Gene3D" id="3.10.129.110">
    <property type="entry name" value="Polyketide synthase dehydratase"/>
    <property type="match status" value="1"/>
</dbReference>
<organism evidence="9 10">
    <name type="scientific">Archangium minus</name>
    <dbReference type="NCBI Taxonomy" id="83450"/>
    <lineage>
        <taxon>Bacteria</taxon>
        <taxon>Pseudomonadati</taxon>
        <taxon>Myxococcota</taxon>
        <taxon>Myxococcia</taxon>
        <taxon>Myxococcales</taxon>
        <taxon>Cystobacterineae</taxon>
        <taxon>Archangiaceae</taxon>
        <taxon>Archangium</taxon>
    </lineage>
</organism>
<sequence length="1625" mass="174824">MSGAPEGTDRQAVLKQALHEIKQMRAKVEASERAKREPIAILGMACRFPGADSPEAFWRLLRDGVDATSEVPPERWDVDAWYDPDPNAPGKAYTRRGGFLREVDRFDARFFNINPREAVSIDPQHRLFWELSWEALERAGRAPGSLSGSRAGVFLGITNNDYGQLLATLRDPAEQDGYVMTGNALNFAPGRLSYMLGLQGPSVAVDTACSSSLVALHLACQSLRAGEVDLAIVGGVNLILSPGGTVLMSKARALAPDGRCKTFDASADGYARSEGCGVVVLARLSDAVAAKDPILAVIRGSAVNQDGPSSGPTVPNGQAQQAVIREALARAGVKPAEVDYVEAHGTGTSLGDPIELRALGEVLGESRAAGDKFVLGSVKTNVGHAEAAAGMAGLLKVVLSLRHGQLPPHLHFRVPNPHVSWESIPAEVRTSLSAWTRRGERRVAGVSSFGASGTNAHVVLSEPPPTETAATEPEPRWAVLPLSARRWEALLELAGRFEEHLANNPSTSLGEVCATAATGRTHFSHRLAVVADSVSEARSRLAAFVAGEPAAGLVAGRLRGETPPKVAFLFTGQGSQYVGMGRGLYESQPVFRQTLDTCDALLRPLMDRPLLEVLFAKEGVAEAALLTETRYTQPALFALEYALAELWRSWGVVPQAVIGHSVGELVAACVAGVFSLEDGLKLIAERARLMHSLPRDGEMAAVFAGEAEVAEALRPYEGRVSLAAINGPTETVISGERQAVLAVVESFQGKGIKTRALQVSHAFHSPLMDSILEPFERVAEKVTYSAPKLTVISNVTGRPATAAELTGAAYWRRHVREPVRFMEGVQSLHEAGTGLMVELGPKPTLLGMAKRCVPEDAGAGWIPSLREGQNEARTVLEAVSELYTRGVEVDWKGLVGTSSRRVPLPTYPFQRERYWVEPSARAGGATPMPVVSARGGHPLIGHRVRSPVTVAFETQLDAGRLAVLRDHRVHGQIVVSGVVHLSMAMAAMAEVSGASPGVHAEGITFSDALLLSEGEPRTVQLVLQDKGSGGTAFQLFSLEAGQGGGEPSWKLHTSGTFQGEARAEAFERARAEGTLDAVRARCGEELTGEAFYATHWKAGEHEIGPSFRLIRRLWRRDGEALAEIAVPEMPELGDGRSALPVGPLLAEACVVEACGQLVKVALPAGGGERGVFIGVGVDRHDQRHGGAGRTRWCHVRLHPSEDPDSLRADLRLLDEAGEVVAVSEGMRLRRVSAQVLRRAVEGPSRATIGARRQEPVELLQRIRSASAAEKRGHLESYLLHQAASVSGMAASDIDPEASLRELGLDSLGAVDLKGWIQKDLGVDVPVADLLQGPSPRRLAEQLAQSLTPIAAPVTESPKRTPPPGDPVPPEELSRWFRRKPGATGARVRLFCFPFGGAGALVYRGWAEKLPGWLEVVPVQLPGREERLKERSFERFPALLPELARVMRPLLDEPFALFGASMGGIIAFELARWLRAEWGREPAHLFIAASSEPQVPNPRLDEMLGSVVAGGSKVDVGLLRRFNLVPEALLAYPEMVQMLLPTMQADFRLLRSHSYRNEAPFDCPISAFGGTKDTLVGREHLEAWGQHTRGGFKLRLFEGEHLFVKNDPGPVQAAIVEDLSNRFLAR</sequence>
<feature type="region of interest" description="N-terminal hotdog fold" evidence="4">
    <location>
        <begin position="937"/>
        <end position="1064"/>
    </location>
</feature>
<dbReference type="InterPro" id="IPR020806">
    <property type="entry name" value="PKS_PP-bd"/>
</dbReference>
<dbReference type="Gene3D" id="3.40.366.10">
    <property type="entry name" value="Malonyl-Coenzyme A Acyl Carrier Protein, domain 2"/>
    <property type="match status" value="1"/>
</dbReference>
<dbReference type="InterPro" id="IPR049551">
    <property type="entry name" value="PKS_DH_C"/>
</dbReference>
<dbReference type="PROSITE" id="PS52019">
    <property type="entry name" value="PKS_MFAS_DH"/>
    <property type="match status" value="1"/>
</dbReference>
<dbReference type="PANTHER" id="PTHR43775:SF37">
    <property type="entry name" value="SI:DKEY-61P9.11"/>
    <property type="match status" value="1"/>
</dbReference>
<dbReference type="SMART" id="SM00827">
    <property type="entry name" value="PKS_AT"/>
    <property type="match status" value="1"/>
</dbReference>
<dbReference type="InterPro" id="IPR029058">
    <property type="entry name" value="AB_hydrolase_fold"/>
</dbReference>
<dbReference type="SMART" id="SM00825">
    <property type="entry name" value="PKS_KS"/>
    <property type="match status" value="1"/>
</dbReference>
<dbReference type="Gene3D" id="1.10.1200.10">
    <property type="entry name" value="ACP-like"/>
    <property type="match status" value="1"/>
</dbReference>
<keyword evidence="2" id="KW-0597">Phosphoprotein</keyword>
<evidence type="ECO:0000259" key="8">
    <source>
        <dbReference type="PROSITE" id="PS52019"/>
    </source>
</evidence>
<feature type="region of interest" description="Disordered" evidence="5">
    <location>
        <begin position="1349"/>
        <end position="1372"/>
    </location>
</feature>
<keyword evidence="10" id="KW-1185">Reference proteome</keyword>
<dbReference type="InterPro" id="IPR014043">
    <property type="entry name" value="Acyl_transferase_dom"/>
</dbReference>
<dbReference type="InterPro" id="IPR016039">
    <property type="entry name" value="Thiolase-like"/>
</dbReference>
<dbReference type="InterPro" id="IPR049900">
    <property type="entry name" value="PKS_mFAS_DH"/>
</dbReference>
<keyword evidence="1" id="KW-0596">Phosphopantetheine</keyword>
<dbReference type="Pfam" id="PF21089">
    <property type="entry name" value="PKS_DH_N"/>
    <property type="match status" value="1"/>
</dbReference>
<dbReference type="InterPro" id="IPR001031">
    <property type="entry name" value="Thioesterase"/>
</dbReference>
<dbReference type="SMART" id="SM00826">
    <property type="entry name" value="PKS_DH"/>
    <property type="match status" value="1"/>
</dbReference>
<feature type="compositionally biased region" description="Pro residues" evidence="5">
    <location>
        <begin position="1359"/>
        <end position="1369"/>
    </location>
</feature>
<evidence type="ECO:0000256" key="5">
    <source>
        <dbReference type="SAM" id="MobiDB-lite"/>
    </source>
</evidence>
<dbReference type="RefSeq" id="WP_395823787.1">
    <property type="nucleotide sequence ID" value="NZ_CP043494.1"/>
</dbReference>
<comment type="caution">
    <text evidence="4">Lacks conserved residue(s) required for the propagation of feature annotation.</text>
</comment>
<feature type="region of interest" description="C-terminal hotdog fold" evidence="4">
    <location>
        <begin position="1083"/>
        <end position="1237"/>
    </location>
</feature>
<dbReference type="InterPro" id="IPR014030">
    <property type="entry name" value="Ketoacyl_synth_N"/>
</dbReference>
<evidence type="ECO:0000313" key="9">
    <source>
        <dbReference type="EMBL" id="WNG46916.1"/>
    </source>
</evidence>
<evidence type="ECO:0000259" key="7">
    <source>
        <dbReference type="PROSITE" id="PS52004"/>
    </source>
</evidence>
<dbReference type="InterPro" id="IPR016036">
    <property type="entry name" value="Malonyl_transacylase_ACP-bd"/>
</dbReference>
<proteinExistence type="predicted"/>
<dbReference type="Gene3D" id="3.30.70.3290">
    <property type="match status" value="1"/>
</dbReference>
<dbReference type="EMBL" id="CP043494">
    <property type="protein sequence ID" value="WNG46916.1"/>
    <property type="molecule type" value="Genomic_DNA"/>
</dbReference>
<evidence type="ECO:0000256" key="1">
    <source>
        <dbReference type="ARBA" id="ARBA00022450"/>
    </source>
</evidence>
<protein>
    <submittedName>
        <fullName evidence="9">Acyltransferase domain-containing protein</fullName>
    </submittedName>
</protein>
<dbReference type="InterPro" id="IPR020841">
    <property type="entry name" value="PKS_Beta-ketoAc_synthase_dom"/>
</dbReference>
<dbReference type="Pfam" id="PF02801">
    <property type="entry name" value="Ketoacyl-synt_C"/>
    <property type="match status" value="1"/>
</dbReference>
<dbReference type="CDD" id="cd00833">
    <property type="entry name" value="PKS"/>
    <property type="match status" value="1"/>
</dbReference>
<dbReference type="InterPro" id="IPR036736">
    <property type="entry name" value="ACP-like_sf"/>
</dbReference>
<dbReference type="InterPro" id="IPR050091">
    <property type="entry name" value="PKS_NRPS_Biosynth_Enz"/>
</dbReference>
<dbReference type="SUPFAM" id="SSF47336">
    <property type="entry name" value="ACP-like"/>
    <property type="match status" value="1"/>
</dbReference>
<dbReference type="SUPFAM" id="SSF53474">
    <property type="entry name" value="alpha/beta-Hydrolases"/>
    <property type="match status" value="1"/>
</dbReference>
<dbReference type="GO" id="GO:0016746">
    <property type="term" value="F:acyltransferase activity"/>
    <property type="evidence" value="ECO:0007669"/>
    <property type="project" value="UniProtKB-KW"/>
</dbReference>
<dbReference type="InterPro" id="IPR001227">
    <property type="entry name" value="Ac_transferase_dom_sf"/>
</dbReference>
<dbReference type="InterPro" id="IPR020807">
    <property type="entry name" value="PKS_DH"/>
</dbReference>
<feature type="domain" description="Carrier" evidence="6">
    <location>
        <begin position="1269"/>
        <end position="1346"/>
    </location>
</feature>
<dbReference type="PANTHER" id="PTHR43775">
    <property type="entry name" value="FATTY ACID SYNTHASE"/>
    <property type="match status" value="1"/>
</dbReference>
<reference evidence="9 10" key="1">
    <citation type="submission" date="2019-08" db="EMBL/GenBank/DDBJ databases">
        <title>Archangium and Cystobacter genomes.</title>
        <authorList>
            <person name="Chen I.-C.K."/>
            <person name="Wielgoss S."/>
        </authorList>
    </citation>
    <scope>NUCLEOTIDE SEQUENCE [LARGE SCALE GENOMIC DNA]</scope>
    <source>
        <strain evidence="9 10">Cbm 6</strain>
    </source>
</reference>
<keyword evidence="9" id="KW-0012">Acyltransferase</keyword>
<dbReference type="SUPFAM" id="SSF53901">
    <property type="entry name" value="Thiolase-like"/>
    <property type="match status" value="1"/>
</dbReference>
<dbReference type="Pfam" id="PF00975">
    <property type="entry name" value="Thioesterase"/>
    <property type="match status" value="1"/>
</dbReference>
<accession>A0ABY9WV28</accession>
<evidence type="ECO:0000256" key="4">
    <source>
        <dbReference type="PROSITE-ProRule" id="PRU01363"/>
    </source>
</evidence>
<dbReference type="InterPro" id="IPR042104">
    <property type="entry name" value="PKS_dehydratase_sf"/>
</dbReference>
<dbReference type="SUPFAM" id="SSF55048">
    <property type="entry name" value="Probable ACP-binding domain of malonyl-CoA ACP transacylase"/>
    <property type="match status" value="1"/>
</dbReference>
<dbReference type="Gene3D" id="3.40.50.1820">
    <property type="entry name" value="alpha/beta hydrolase"/>
    <property type="match status" value="1"/>
</dbReference>
<dbReference type="InterPro" id="IPR018201">
    <property type="entry name" value="Ketoacyl_synth_AS"/>
</dbReference>
<gene>
    <name evidence="9" type="ORF">F0U60_24395</name>
</gene>
<name>A0ABY9WV28_9BACT</name>
<dbReference type="InterPro" id="IPR049552">
    <property type="entry name" value="PKS_DH_N"/>
</dbReference>
<evidence type="ECO:0000256" key="2">
    <source>
        <dbReference type="ARBA" id="ARBA00022553"/>
    </source>
</evidence>
<keyword evidence="3" id="KW-0808">Transferase</keyword>
<evidence type="ECO:0000259" key="6">
    <source>
        <dbReference type="PROSITE" id="PS50075"/>
    </source>
</evidence>
<dbReference type="SMART" id="SM00823">
    <property type="entry name" value="PKS_PP"/>
    <property type="match status" value="1"/>
</dbReference>
<dbReference type="Pfam" id="PF22621">
    <property type="entry name" value="CurL-like_PKS_C"/>
    <property type="match status" value="1"/>
</dbReference>
<evidence type="ECO:0000256" key="3">
    <source>
        <dbReference type="ARBA" id="ARBA00022679"/>
    </source>
</evidence>
<dbReference type="Proteomes" id="UP001611383">
    <property type="component" value="Chromosome"/>
</dbReference>
<dbReference type="Gene3D" id="3.40.47.10">
    <property type="match status" value="1"/>
</dbReference>
<dbReference type="InterPro" id="IPR016035">
    <property type="entry name" value="Acyl_Trfase/lysoPLipase"/>
</dbReference>
<dbReference type="Pfam" id="PF00550">
    <property type="entry name" value="PP-binding"/>
    <property type="match status" value="1"/>
</dbReference>
<dbReference type="SUPFAM" id="SSF52151">
    <property type="entry name" value="FabD/lysophospholipase-like"/>
    <property type="match status" value="1"/>
</dbReference>
<dbReference type="Pfam" id="PF00109">
    <property type="entry name" value="ketoacyl-synt"/>
    <property type="match status" value="1"/>
</dbReference>
<dbReference type="Pfam" id="PF14765">
    <property type="entry name" value="PS-DH"/>
    <property type="match status" value="1"/>
</dbReference>
<dbReference type="InterPro" id="IPR009081">
    <property type="entry name" value="PP-bd_ACP"/>
</dbReference>
<feature type="domain" description="PKS/mFAS DH" evidence="8">
    <location>
        <begin position="937"/>
        <end position="1237"/>
    </location>
</feature>
<dbReference type="Pfam" id="PF00698">
    <property type="entry name" value="Acyl_transf_1"/>
    <property type="match status" value="1"/>
</dbReference>
<dbReference type="PROSITE" id="PS00606">
    <property type="entry name" value="KS3_1"/>
    <property type="match status" value="1"/>
</dbReference>
<dbReference type="InterPro" id="IPR014031">
    <property type="entry name" value="Ketoacyl_synth_C"/>
</dbReference>
<feature type="domain" description="Ketosynthase family 3 (KS3)" evidence="7">
    <location>
        <begin position="36"/>
        <end position="462"/>
    </location>
</feature>